<dbReference type="Gene3D" id="2.160.20.10">
    <property type="entry name" value="Single-stranded right-handed beta-helix, Pectin lyase-like"/>
    <property type="match status" value="1"/>
</dbReference>
<keyword evidence="2" id="KW-1185">Reference proteome</keyword>
<proteinExistence type="predicted"/>
<dbReference type="AlphaFoldDB" id="A0A6L7ERN0"/>
<accession>A0A6L7ERN0</accession>
<name>A0A6L7ERN0_9ACTN</name>
<dbReference type="RefSeq" id="WP_160877876.1">
    <property type="nucleotide sequence ID" value="NZ_WUEK01000005.1"/>
</dbReference>
<reference evidence="1 2" key="1">
    <citation type="submission" date="2019-12" db="EMBL/GenBank/DDBJ databases">
        <authorList>
            <person name="Kun Z."/>
        </authorList>
    </citation>
    <scope>NUCLEOTIDE SEQUENCE [LARGE SCALE GENOMIC DNA]</scope>
    <source>
        <strain evidence="1 2">YIM 123512</strain>
    </source>
</reference>
<dbReference type="InterPro" id="IPR011050">
    <property type="entry name" value="Pectin_lyase_fold/virulence"/>
</dbReference>
<dbReference type="InterPro" id="IPR012334">
    <property type="entry name" value="Pectin_lyas_fold"/>
</dbReference>
<sequence length="300" mass="31233">MRGMRGGSLSTIWRSWIIIGLLVTSLTACSDLGRELGGGIVSEIPATPSPVETVAGPTNTGVPAGVTLEPSGSLMISEEGAVVQGLDIRGCVIIAADDVTLKQSRVRCEDPDAKRAITTSGEVSGTVIEDVEVDGGGVVDIGVDVSRSRLSRLNVHSVNDGVRMGSSILLEDSWVHDLARSGSLHPDAVQGISSNDVVIRGNTLDPRDTGGSDLGNAAIMLGSESAPYTSRNVVIEDNLLDGGNYSLNIRGDIDAEDFVIRDNTFGDGSRYGPIISPESVPIGTGNTTARTGLIVKIDRP</sequence>
<dbReference type="Proteomes" id="UP000473325">
    <property type="component" value="Unassembled WGS sequence"/>
</dbReference>
<evidence type="ECO:0008006" key="3">
    <source>
        <dbReference type="Google" id="ProtNLM"/>
    </source>
</evidence>
<dbReference type="SUPFAM" id="SSF51126">
    <property type="entry name" value="Pectin lyase-like"/>
    <property type="match status" value="1"/>
</dbReference>
<comment type="caution">
    <text evidence="1">The sequence shown here is derived from an EMBL/GenBank/DDBJ whole genome shotgun (WGS) entry which is preliminary data.</text>
</comment>
<dbReference type="PROSITE" id="PS51257">
    <property type="entry name" value="PROKAR_LIPOPROTEIN"/>
    <property type="match status" value="1"/>
</dbReference>
<protein>
    <recommendedName>
        <fullName evidence="3">Right handed beta helix region</fullName>
    </recommendedName>
</protein>
<gene>
    <name evidence="1" type="ORF">GRQ65_10400</name>
</gene>
<evidence type="ECO:0000313" key="1">
    <source>
        <dbReference type="EMBL" id="MXG89963.1"/>
    </source>
</evidence>
<dbReference type="EMBL" id="WUEK01000005">
    <property type="protein sequence ID" value="MXG89963.1"/>
    <property type="molecule type" value="Genomic_DNA"/>
</dbReference>
<evidence type="ECO:0000313" key="2">
    <source>
        <dbReference type="Proteomes" id="UP000473325"/>
    </source>
</evidence>
<organism evidence="1 2">
    <name type="scientific">Nocardioides flavescens</name>
    <dbReference type="NCBI Taxonomy" id="2691959"/>
    <lineage>
        <taxon>Bacteria</taxon>
        <taxon>Bacillati</taxon>
        <taxon>Actinomycetota</taxon>
        <taxon>Actinomycetes</taxon>
        <taxon>Propionibacteriales</taxon>
        <taxon>Nocardioidaceae</taxon>
        <taxon>Nocardioides</taxon>
    </lineage>
</organism>